<protein>
    <submittedName>
        <fullName evidence="4">DUF4124 domain-containing protein</fullName>
    </submittedName>
</protein>
<feature type="chain" id="PRO_5043747453" evidence="2">
    <location>
        <begin position="27"/>
        <end position="110"/>
    </location>
</feature>
<evidence type="ECO:0000313" key="7">
    <source>
        <dbReference type="Proteomes" id="UP000480556"/>
    </source>
</evidence>
<keyword evidence="2" id="KW-0732">Signal</keyword>
<dbReference type="EMBL" id="CP045650">
    <property type="protein sequence ID" value="QGA10292.1"/>
    <property type="molecule type" value="Genomic_DNA"/>
</dbReference>
<feature type="compositionally biased region" description="Low complexity" evidence="1">
    <location>
        <begin position="81"/>
        <end position="110"/>
    </location>
</feature>
<dbReference type="Pfam" id="PF13511">
    <property type="entry name" value="DUF4124"/>
    <property type="match status" value="1"/>
</dbReference>
<feature type="domain" description="DUF4124" evidence="3">
    <location>
        <begin position="20"/>
        <end position="72"/>
    </location>
</feature>
<evidence type="ECO:0000256" key="2">
    <source>
        <dbReference type="SAM" id="SignalP"/>
    </source>
</evidence>
<dbReference type="AlphaFoldDB" id="A0A5Q0P0S1"/>
<dbReference type="RefSeq" id="WP_153370702.1">
    <property type="nucleotide sequence ID" value="NZ_CP045650.1"/>
</dbReference>
<gene>
    <name evidence="5" type="ORF">GFH30_02265</name>
    <name evidence="4" type="ORF">GHJ48_00435</name>
</gene>
<reference evidence="6 7" key="1">
    <citation type="submission" date="2019-10" db="EMBL/GenBank/DDBJ databases">
        <authorList>
            <person name="Dong K."/>
        </authorList>
    </citation>
    <scope>NUCLEOTIDE SEQUENCE [LARGE SCALE GENOMIC DNA]</scope>
    <source>
        <strain evidence="6">dk386</strain>
        <strain evidence="5">Dk386</strain>
        <strain evidence="4">Dk771</strain>
        <strain evidence="7">dk771</strain>
    </source>
</reference>
<evidence type="ECO:0000313" key="5">
    <source>
        <dbReference type="EMBL" id="QGA10292.1"/>
    </source>
</evidence>
<organism evidence="4 7">
    <name type="scientific">Acinetobacter wanghuae</name>
    <dbReference type="NCBI Taxonomy" id="2662362"/>
    <lineage>
        <taxon>Bacteria</taxon>
        <taxon>Pseudomonadati</taxon>
        <taxon>Pseudomonadota</taxon>
        <taxon>Gammaproteobacteria</taxon>
        <taxon>Moraxellales</taxon>
        <taxon>Moraxellaceae</taxon>
        <taxon>Acinetobacter</taxon>
    </lineage>
</organism>
<dbReference type="EMBL" id="WITK01000001">
    <property type="protein sequence ID" value="MQW90876.1"/>
    <property type="molecule type" value="Genomic_DNA"/>
</dbReference>
<evidence type="ECO:0000313" key="6">
    <source>
        <dbReference type="Proteomes" id="UP000327478"/>
    </source>
</evidence>
<evidence type="ECO:0000256" key="1">
    <source>
        <dbReference type="SAM" id="MobiDB-lite"/>
    </source>
</evidence>
<name>A0A5Q0P0S1_9GAMM</name>
<dbReference type="InterPro" id="IPR025392">
    <property type="entry name" value="DUF4124"/>
</dbReference>
<feature type="signal peptide" evidence="2">
    <location>
        <begin position="1"/>
        <end position="26"/>
    </location>
</feature>
<sequence>MPKLLSSCFGLSCAVLLRSVSSTSFATDYYKWVDSKGTTHYTKTPPPASAKKKAKVETYGWKNSAPTLPRTAEQPAYESNTPQQVPVQQSTPQPAESEQAAPAETTTPAV</sequence>
<evidence type="ECO:0000313" key="4">
    <source>
        <dbReference type="EMBL" id="MQW90876.1"/>
    </source>
</evidence>
<dbReference type="Proteomes" id="UP000327478">
    <property type="component" value="Chromosome"/>
</dbReference>
<evidence type="ECO:0000259" key="3">
    <source>
        <dbReference type="Pfam" id="PF13511"/>
    </source>
</evidence>
<proteinExistence type="predicted"/>
<accession>A0A5Q0P0S1</accession>
<keyword evidence="6" id="KW-1185">Reference proteome</keyword>
<dbReference type="Proteomes" id="UP000480556">
    <property type="component" value="Unassembled WGS sequence"/>
</dbReference>
<feature type="region of interest" description="Disordered" evidence="1">
    <location>
        <begin position="36"/>
        <end position="110"/>
    </location>
</feature>